<dbReference type="RefSeq" id="XP_031870657.1">
    <property type="nucleotide sequence ID" value="XM_032014057.1"/>
</dbReference>
<dbReference type="EMBL" id="NPIC01000003">
    <property type="protein sequence ID" value="RDL38001.1"/>
    <property type="molecule type" value="Genomic_DNA"/>
</dbReference>
<evidence type="ECO:0000256" key="1">
    <source>
        <dbReference type="SAM" id="Coils"/>
    </source>
</evidence>
<evidence type="ECO:0000313" key="2">
    <source>
        <dbReference type="EMBL" id="RDL38001.1"/>
    </source>
</evidence>
<feature type="coiled-coil region" evidence="1">
    <location>
        <begin position="137"/>
        <end position="164"/>
    </location>
</feature>
<organism evidence="2 3">
    <name type="scientific">Venustampulla echinocandica</name>
    <dbReference type="NCBI Taxonomy" id="2656787"/>
    <lineage>
        <taxon>Eukaryota</taxon>
        <taxon>Fungi</taxon>
        <taxon>Dikarya</taxon>
        <taxon>Ascomycota</taxon>
        <taxon>Pezizomycotina</taxon>
        <taxon>Leotiomycetes</taxon>
        <taxon>Helotiales</taxon>
        <taxon>Pleuroascaceae</taxon>
        <taxon>Venustampulla</taxon>
    </lineage>
</organism>
<sequence>MEPQVPFERMPTLGESVTQLLSGFTTCIELCYTIEKNGRLGASQGAFQELQLRLEHSAQEIQIVFDALRDYVGSLMELGDVEARNCLKESIYLMQFRVQRKLDGIASGRSDRTSHNPELPGFRDLRSLVETVEDNVTQDLEAQAQRLQDRLARARADILAEERARTG</sequence>
<evidence type="ECO:0008006" key="4">
    <source>
        <dbReference type="Google" id="ProtNLM"/>
    </source>
</evidence>
<dbReference type="Proteomes" id="UP000254866">
    <property type="component" value="Unassembled WGS sequence"/>
</dbReference>
<evidence type="ECO:0000313" key="3">
    <source>
        <dbReference type="Proteomes" id="UP000254866"/>
    </source>
</evidence>
<name>A0A370TR56_9HELO</name>
<keyword evidence="1" id="KW-0175">Coiled coil</keyword>
<proteinExistence type="predicted"/>
<reference evidence="2 3" key="1">
    <citation type="journal article" date="2018" name="IMA Fungus">
        <title>IMA Genome-F 9: Draft genome sequence of Annulohypoxylon stygium, Aspergillus mulundensis, Berkeleyomyces basicola (syn. Thielaviopsis basicola), Ceratocystis smalleyi, two Cercospora beticola strains, Coleophoma cylindrospora, Fusarium fracticaudum, Phialophora cf. hyalina, and Morchella septimelata.</title>
        <authorList>
            <person name="Wingfield B.D."/>
            <person name="Bills G.F."/>
            <person name="Dong Y."/>
            <person name="Huang W."/>
            <person name="Nel W.J."/>
            <person name="Swalarsk-Parry B.S."/>
            <person name="Vaghefi N."/>
            <person name="Wilken P.M."/>
            <person name="An Z."/>
            <person name="de Beer Z.W."/>
            <person name="De Vos L."/>
            <person name="Chen L."/>
            <person name="Duong T.A."/>
            <person name="Gao Y."/>
            <person name="Hammerbacher A."/>
            <person name="Kikkert J.R."/>
            <person name="Li Y."/>
            <person name="Li H."/>
            <person name="Li K."/>
            <person name="Li Q."/>
            <person name="Liu X."/>
            <person name="Ma X."/>
            <person name="Naidoo K."/>
            <person name="Pethybridge S.J."/>
            <person name="Sun J."/>
            <person name="Steenkamp E.T."/>
            <person name="van der Nest M.A."/>
            <person name="van Wyk S."/>
            <person name="Wingfield M.J."/>
            <person name="Xiong C."/>
            <person name="Yue Q."/>
            <person name="Zhang X."/>
        </authorList>
    </citation>
    <scope>NUCLEOTIDE SEQUENCE [LARGE SCALE GENOMIC DNA]</scope>
    <source>
        <strain evidence="2 3">BP 5553</strain>
    </source>
</reference>
<gene>
    <name evidence="2" type="ORF">BP5553_05434</name>
</gene>
<dbReference type="GeneID" id="43598283"/>
<accession>A0A370TR56</accession>
<keyword evidence="3" id="KW-1185">Reference proteome</keyword>
<dbReference type="AlphaFoldDB" id="A0A370TR56"/>
<dbReference type="OrthoDB" id="3530815at2759"/>
<protein>
    <recommendedName>
        <fullName evidence="4">Fungal N-terminal domain-containing protein</fullName>
    </recommendedName>
</protein>
<comment type="caution">
    <text evidence="2">The sequence shown here is derived from an EMBL/GenBank/DDBJ whole genome shotgun (WGS) entry which is preliminary data.</text>
</comment>